<dbReference type="AlphaFoldDB" id="A0A1I6D4Y0"/>
<dbReference type="EMBL" id="FOYM01000005">
    <property type="protein sequence ID" value="SFR00534.1"/>
    <property type="molecule type" value="Genomic_DNA"/>
</dbReference>
<evidence type="ECO:0000256" key="10">
    <source>
        <dbReference type="HAMAP-Rule" id="MF_01633"/>
    </source>
</evidence>
<dbReference type="GO" id="GO:0008270">
    <property type="term" value="F:zinc ion binding"/>
    <property type="evidence" value="ECO:0007669"/>
    <property type="project" value="UniProtKB-UniRule"/>
</dbReference>
<dbReference type="PANTHER" id="PTHR42914">
    <property type="entry name" value="7-CYANO-7-DEAZAGUANINE SYNTHASE"/>
    <property type="match status" value="1"/>
</dbReference>
<comment type="subunit">
    <text evidence="10">Homodimer.</text>
</comment>
<dbReference type="EC" id="6.3.4.20" evidence="8 10"/>
<accession>A0A1I6D4Y0</accession>
<dbReference type="InterPro" id="IPR018317">
    <property type="entry name" value="QueC"/>
</dbReference>
<keyword evidence="12" id="KW-1185">Reference proteome</keyword>
<feature type="binding site" evidence="10">
    <location>
        <position position="201"/>
    </location>
    <ligand>
        <name>Zn(2+)</name>
        <dbReference type="ChEBI" id="CHEBI:29105"/>
    </ligand>
</feature>
<dbReference type="GO" id="GO:0016879">
    <property type="term" value="F:ligase activity, forming carbon-nitrogen bonds"/>
    <property type="evidence" value="ECO:0007669"/>
    <property type="project" value="UniProtKB-UniRule"/>
</dbReference>
<name>A0A1I6D4Y0_9FIRM</name>
<reference evidence="12" key="1">
    <citation type="submission" date="2016-10" db="EMBL/GenBank/DDBJ databases">
        <authorList>
            <person name="Varghese N."/>
            <person name="Submissions S."/>
        </authorList>
    </citation>
    <scope>NUCLEOTIDE SEQUENCE [LARGE SCALE GENOMIC DNA]</scope>
    <source>
        <strain evidence="12">DSM 3669</strain>
    </source>
</reference>
<keyword evidence="2 10" id="KW-0436">Ligase</keyword>
<evidence type="ECO:0000256" key="5">
    <source>
        <dbReference type="ARBA" id="ARBA00022833"/>
    </source>
</evidence>
<keyword evidence="10" id="KW-0671">Queuosine biosynthesis</keyword>
<dbReference type="Gene3D" id="3.40.50.620">
    <property type="entry name" value="HUPs"/>
    <property type="match status" value="1"/>
</dbReference>
<dbReference type="GO" id="GO:0005524">
    <property type="term" value="F:ATP binding"/>
    <property type="evidence" value="ECO:0007669"/>
    <property type="project" value="UniProtKB-UniRule"/>
</dbReference>
<protein>
    <recommendedName>
        <fullName evidence="8 10">7-cyano-7-deazaguanine synthase</fullName>
        <ecNumber evidence="8 10">6.3.4.20</ecNumber>
    </recommendedName>
    <alternativeName>
        <fullName evidence="10">7-cyano-7-carbaguanine synthase</fullName>
    </alternativeName>
    <alternativeName>
        <fullName evidence="10">PreQ(0) synthase</fullName>
    </alternativeName>
    <alternativeName>
        <fullName evidence="10">Queuosine biosynthesis protein QueC</fullName>
    </alternativeName>
</protein>
<evidence type="ECO:0000256" key="8">
    <source>
        <dbReference type="ARBA" id="ARBA00039149"/>
    </source>
</evidence>
<keyword evidence="5 10" id="KW-0862">Zinc</keyword>
<dbReference type="HAMAP" id="MF_01633">
    <property type="entry name" value="QueC"/>
    <property type="match status" value="1"/>
</dbReference>
<evidence type="ECO:0000313" key="11">
    <source>
        <dbReference type="EMBL" id="SFR00534.1"/>
    </source>
</evidence>
<feature type="binding site" evidence="10">
    <location>
        <position position="204"/>
    </location>
    <ligand>
        <name>Zn(2+)</name>
        <dbReference type="ChEBI" id="CHEBI:29105"/>
    </ligand>
</feature>
<gene>
    <name evidence="10" type="primary">queC</name>
    <name evidence="11" type="ORF">SAMN05660706_105128</name>
</gene>
<dbReference type="SUPFAM" id="SSF52402">
    <property type="entry name" value="Adenine nucleotide alpha hydrolases-like"/>
    <property type="match status" value="1"/>
</dbReference>
<comment type="function">
    <text evidence="10">Catalyzes the ATP-dependent conversion of 7-carboxy-7-deazaguanine (CDG) to 7-cyano-7-deazaguanine (preQ(0)).</text>
</comment>
<feature type="binding site" evidence="10">
    <location>
        <begin position="8"/>
        <end position="18"/>
    </location>
    <ligand>
        <name>ATP</name>
        <dbReference type="ChEBI" id="CHEBI:30616"/>
    </ligand>
</feature>
<evidence type="ECO:0000256" key="3">
    <source>
        <dbReference type="ARBA" id="ARBA00022723"/>
    </source>
</evidence>
<dbReference type="InterPro" id="IPR014729">
    <property type="entry name" value="Rossmann-like_a/b/a_fold"/>
</dbReference>
<evidence type="ECO:0000256" key="1">
    <source>
        <dbReference type="ARBA" id="ARBA00005061"/>
    </source>
</evidence>
<sequence>MKKAVVVLSGGLDSTVCMSVAKQDGYKIFPITFSYGQRHSREVEQAKKVAEFYRCNKHLILDIGFFREIGASALTSYNIDVPTDRSVEQMQEDIPVTYVPFRNAVFLSMAVGYAEAIQAEKIYIGVNALDYSGYPDCRPRFIQAFQEAVNLGTAASDKNMPIKIATPLISLTKGEIIKVGVKNGAPLHLTTSCYLGGEKACGKCDSCRLRLKGFREAGIQDPIEYEIKD</sequence>
<comment type="similarity">
    <text evidence="7 10">Belongs to the QueC family.</text>
</comment>
<evidence type="ECO:0000256" key="2">
    <source>
        <dbReference type="ARBA" id="ARBA00022598"/>
    </source>
</evidence>
<dbReference type="Proteomes" id="UP000199584">
    <property type="component" value="Unassembled WGS sequence"/>
</dbReference>
<comment type="cofactor">
    <cofactor evidence="10">
        <name>Zn(2+)</name>
        <dbReference type="ChEBI" id="CHEBI:29105"/>
    </cofactor>
    <text evidence="10">Binds 1 zinc ion per subunit.</text>
</comment>
<comment type="pathway">
    <text evidence="1 10">Purine metabolism; 7-cyano-7-deazaguanine biosynthesis.</text>
</comment>
<dbReference type="NCBIfam" id="TIGR00364">
    <property type="entry name" value="7-cyano-7-deazaguanine synthase QueC"/>
    <property type="match status" value="1"/>
</dbReference>
<evidence type="ECO:0000313" key="12">
    <source>
        <dbReference type="Proteomes" id="UP000199584"/>
    </source>
</evidence>
<keyword evidence="3 10" id="KW-0479">Metal-binding</keyword>
<dbReference type="PIRSF" id="PIRSF006293">
    <property type="entry name" value="ExsB"/>
    <property type="match status" value="1"/>
</dbReference>
<feature type="binding site" evidence="10">
    <location>
        <position position="193"/>
    </location>
    <ligand>
        <name>Zn(2+)</name>
        <dbReference type="ChEBI" id="CHEBI:29105"/>
    </ligand>
</feature>
<keyword evidence="4 10" id="KW-0547">Nucleotide-binding</keyword>
<proteinExistence type="inferred from homology"/>
<evidence type="ECO:0000256" key="7">
    <source>
        <dbReference type="ARBA" id="ARBA00037993"/>
    </source>
</evidence>
<dbReference type="RefSeq" id="WP_092482296.1">
    <property type="nucleotide sequence ID" value="NZ_FOYM01000005.1"/>
</dbReference>
<evidence type="ECO:0000256" key="9">
    <source>
        <dbReference type="ARBA" id="ARBA00047890"/>
    </source>
</evidence>
<dbReference type="STRING" id="39060.SAMN05660706_105128"/>
<comment type="catalytic activity">
    <reaction evidence="9 10">
        <text>7-carboxy-7-carbaguanine + NH4(+) + 2 ATP = 7-cyano-7-carbaguanine + 2 AMP + 2 diphosphate + 2 H(+)</text>
        <dbReference type="Rhea" id="RHEA:27982"/>
        <dbReference type="ChEBI" id="CHEBI:15378"/>
        <dbReference type="ChEBI" id="CHEBI:28938"/>
        <dbReference type="ChEBI" id="CHEBI:30616"/>
        <dbReference type="ChEBI" id="CHEBI:33019"/>
        <dbReference type="ChEBI" id="CHEBI:45075"/>
        <dbReference type="ChEBI" id="CHEBI:61036"/>
        <dbReference type="ChEBI" id="CHEBI:456215"/>
        <dbReference type="EC" id="6.3.4.20"/>
    </reaction>
</comment>
<keyword evidence="6 10" id="KW-0067">ATP-binding</keyword>
<dbReference type="PANTHER" id="PTHR42914:SF1">
    <property type="entry name" value="7-CYANO-7-DEAZAGUANINE SYNTHASE"/>
    <property type="match status" value="1"/>
</dbReference>
<evidence type="ECO:0000256" key="6">
    <source>
        <dbReference type="ARBA" id="ARBA00022840"/>
    </source>
</evidence>
<organism evidence="11 12">
    <name type="scientific">Desulfoscipio geothermicus DSM 3669</name>
    <dbReference type="NCBI Taxonomy" id="1121426"/>
    <lineage>
        <taxon>Bacteria</taxon>
        <taxon>Bacillati</taxon>
        <taxon>Bacillota</taxon>
        <taxon>Clostridia</taxon>
        <taxon>Eubacteriales</taxon>
        <taxon>Desulfallaceae</taxon>
        <taxon>Desulfoscipio</taxon>
    </lineage>
</organism>
<feature type="binding site" evidence="10">
    <location>
        <position position="207"/>
    </location>
    <ligand>
        <name>Zn(2+)</name>
        <dbReference type="ChEBI" id="CHEBI:29105"/>
    </ligand>
</feature>
<dbReference type="GO" id="GO:0008616">
    <property type="term" value="P:tRNA queuosine(34) biosynthetic process"/>
    <property type="evidence" value="ECO:0007669"/>
    <property type="project" value="UniProtKB-UniRule"/>
</dbReference>
<dbReference type="CDD" id="cd01995">
    <property type="entry name" value="QueC-like"/>
    <property type="match status" value="1"/>
</dbReference>
<dbReference type="Pfam" id="PF06508">
    <property type="entry name" value="QueC"/>
    <property type="match status" value="1"/>
</dbReference>
<dbReference type="UniPathway" id="UPA00391"/>
<evidence type="ECO:0000256" key="4">
    <source>
        <dbReference type="ARBA" id="ARBA00022741"/>
    </source>
</evidence>
<dbReference type="OrthoDB" id="9789567at2"/>